<sequence>MAERYIGTSGFSYPHWEKGVFYPRGLAKDKQLEYYSQYFQTVELNNPFYRLPAAKNFQRWSQGTPANFIFSVKVSRYITHVKKLKDCRQAWQSFISRAVKLKEKLGPILFQLPPGWPVNVQRLEDFLKILSGSFPARKAPGPPKKYLPQSRPAALKRKLLFNYQYVFEFRHSSWFSPEVYQLLKKYKAALCLADSAQWPYREELTANFVYLRLHGSRALYSSNYTNKELENWAGQIKKWAKAKDVYVYFNNDACGNAIKNAQKLKKYLNA</sequence>
<dbReference type="AlphaFoldDB" id="A0A2M7BU42"/>
<accession>A0A2M7BU42</accession>
<dbReference type="Gene3D" id="3.20.20.410">
    <property type="entry name" value="Protein of unknown function UPF0759"/>
    <property type="match status" value="1"/>
</dbReference>
<dbReference type="PANTHER" id="PTHR30348:SF4">
    <property type="entry name" value="DUF72 DOMAIN-CONTAINING PROTEIN"/>
    <property type="match status" value="1"/>
</dbReference>
<comment type="caution">
    <text evidence="1">The sequence shown here is derived from an EMBL/GenBank/DDBJ whole genome shotgun (WGS) entry which is preliminary data.</text>
</comment>
<protein>
    <submittedName>
        <fullName evidence="1">DUF72 domain-containing protein</fullName>
    </submittedName>
</protein>
<evidence type="ECO:0000313" key="1">
    <source>
        <dbReference type="EMBL" id="PIV10087.1"/>
    </source>
</evidence>
<gene>
    <name evidence="1" type="ORF">COS49_02410</name>
</gene>
<name>A0A2M7BU42_9BACT</name>
<proteinExistence type="predicted"/>
<evidence type="ECO:0000313" key="2">
    <source>
        <dbReference type="Proteomes" id="UP000229894"/>
    </source>
</evidence>
<dbReference type="PANTHER" id="PTHR30348">
    <property type="entry name" value="UNCHARACTERIZED PROTEIN YECE"/>
    <property type="match status" value="1"/>
</dbReference>
<organism evidence="1 2">
    <name type="scientific">Candidatus Portnoybacteria bacterium CG03_land_8_20_14_0_80_41_10</name>
    <dbReference type="NCBI Taxonomy" id="1974808"/>
    <lineage>
        <taxon>Bacteria</taxon>
        <taxon>Candidatus Portnoyibacteriota</taxon>
    </lineage>
</organism>
<dbReference type="Proteomes" id="UP000229894">
    <property type="component" value="Unassembled WGS sequence"/>
</dbReference>
<dbReference type="InterPro" id="IPR036520">
    <property type="entry name" value="UPF0759_sf"/>
</dbReference>
<dbReference type="SUPFAM" id="SSF117396">
    <property type="entry name" value="TM1631-like"/>
    <property type="match status" value="1"/>
</dbReference>
<reference evidence="2" key="1">
    <citation type="submission" date="2017-09" db="EMBL/GenBank/DDBJ databases">
        <title>Depth-based differentiation of microbial function through sediment-hosted aquifers and enrichment of novel symbionts in the deep terrestrial subsurface.</title>
        <authorList>
            <person name="Probst A.J."/>
            <person name="Ladd B."/>
            <person name="Jarett J.K."/>
            <person name="Geller-Mcgrath D.E."/>
            <person name="Sieber C.M.K."/>
            <person name="Emerson J.B."/>
            <person name="Anantharaman K."/>
            <person name="Thomas B.C."/>
            <person name="Malmstrom R."/>
            <person name="Stieglmeier M."/>
            <person name="Klingl A."/>
            <person name="Woyke T."/>
            <person name="Ryan C.M."/>
            <person name="Banfield J.F."/>
        </authorList>
    </citation>
    <scope>NUCLEOTIDE SEQUENCE [LARGE SCALE GENOMIC DNA]</scope>
</reference>
<dbReference type="EMBL" id="PEUX01000052">
    <property type="protein sequence ID" value="PIV10087.1"/>
    <property type="molecule type" value="Genomic_DNA"/>
</dbReference>
<dbReference type="InterPro" id="IPR002763">
    <property type="entry name" value="DUF72"/>
</dbReference>
<dbReference type="Pfam" id="PF01904">
    <property type="entry name" value="DUF72"/>
    <property type="match status" value="1"/>
</dbReference>